<dbReference type="EMBL" id="MIJE01000001">
    <property type="protein sequence ID" value="OEF98592.1"/>
    <property type="molecule type" value="Genomic_DNA"/>
</dbReference>
<dbReference type="RefSeq" id="WP_069642084.1">
    <property type="nucleotide sequence ID" value="NZ_MIJE01000001.1"/>
</dbReference>
<dbReference type="Gene3D" id="3.90.920.10">
    <property type="entry name" value="DNA primase, PRIM domain"/>
    <property type="match status" value="1"/>
</dbReference>
<reference evidence="2 3" key="1">
    <citation type="submission" date="2016-09" db="EMBL/GenBank/DDBJ databases">
        <title>Draft genome sequence for the type strain of Desulfuribacillus alkaliarsenatis AHT28, an obligately anaerobic, sulfidogenic bacterium isolated from Russian soda lake sediments.</title>
        <authorList>
            <person name="Abin C.A."/>
            <person name="Hollibaugh J.T."/>
        </authorList>
    </citation>
    <scope>NUCLEOTIDE SEQUENCE [LARGE SCALE GENOMIC DNA]</scope>
    <source>
        <strain evidence="2 3">AHT28</strain>
    </source>
</reference>
<sequence>MGYQLKVDEKVISISNPDKYLWPNSVTKLDFIKYIYEIADYMLPYVKNRLLTTIRYPNGVDDDKSFYQKNVPAHAPEWITSKNWNGTNYILPNDKATLVWLANLAALEMHVSFNYWQSEDYPTELVFDLDPSVTDRFDQVLEIALYLNDNLLQIGLHSIAKTSGATGIQIYIPIKPIYKYEQTRKVAKFIAEYMENKYPKIITTERLVKQRGTKLYIDYLQHWRGKTLPAPYSVRARQQPTVSTPVTWEEVEKGFKPEDFTIFNTIERIEKLGNLFIFKDEHSLDQVLKFIK</sequence>
<dbReference type="InterPro" id="IPR052171">
    <property type="entry name" value="NHEJ_LigD"/>
</dbReference>
<dbReference type="Pfam" id="PF21686">
    <property type="entry name" value="LigD_Prim-Pol"/>
    <property type="match status" value="1"/>
</dbReference>
<protein>
    <submittedName>
        <fullName evidence="2">DNA polymerase domain-containing protein</fullName>
    </submittedName>
</protein>
<evidence type="ECO:0000259" key="1">
    <source>
        <dbReference type="Pfam" id="PF21686"/>
    </source>
</evidence>
<evidence type="ECO:0000313" key="3">
    <source>
        <dbReference type="Proteomes" id="UP000094296"/>
    </source>
</evidence>
<accession>A0A1E5G5Y9</accession>
<comment type="caution">
    <text evidence="2">The sequence shown here is derived from an EMBL/GenBank/DDBJ whole genome shotgun (WGS) entry which is preliminary data.</text>
</comment>
<organism evidence="2 3">
    <name type="scientific">Desulfuribacillus alkaliarsenatis</name>
    <dbReference type="NCBI Taxonomy" id="766136"/>
    <lineage>
        <taxon>Bacteria</taxon>
        <taxon>Bacillati</taxon>
        <taxon>Bacillota</taxon>
        <taxon>Desulfuribacillia</taxon>
        <taxon>Desulfuribacillales</taxon>
        <taxon>Desulfuribacillaceae</taxon>
        <taxon>Desulfuribacillus</taxon>
    </lineage>
</organism>
<dbReference type="PANTHER" id="PTHR42705:SF2">
    <property type="entry name" value="BIFUNCTIONAL NON-HOMOLOGOUS END JOINING PROTEIN LIGD"/>
    <property type="match status" value="1"/>
</dbReference>
<dbReference type="PANTHER" id="PTHR42705">
    <property type="entry name" value="BIFUNCTIONAL NON-HOMOLOGOUS END JOINING PROTEIN LIGD"/>
    <property type="match status" value="1"/>
</dbReference>
<dbReference type="Proteomes" id="UP000094296">
    <property type="component" value="Unassembled WGS sequence"/>
</dbReference>
<proteinExistence type="predicted"/>
<dbReference type="AlphaFoldDB" id="A0A1E5G5Y9"/>
<dbReference type="InterPro" id="IPR014145">
    <property type="entry name" value="LigD_pol_dom"/>
</dbReference>
<name>A0A1E5G5Y9_9FIRM</name>
<dbReference type="STRING" id="766136.BHF68_02710"/>
<dbReference type="OrthoDB" id="9802472at2"/>
<gene>
    <name evidence="2" type="ORF">BHF68_02710</name>
</gene>
<dbReference type="CDD" id="cd04861">
    <property type="entry name" value="LigD_Pol_like"/>
    <property type="match status" value="1"/>
</dbReference>
<evidence type="ECO:0000313" key="2">
    <source>
        <dbReference type="EMBL" id="OEF98592.1"/>
    </source>
</evidence>
<feature type="domain" description="DNA ligase D polymerase" evidence="1">
    <location>
        <begin position="27"/>
        <end position="276"/>
    </location>
</feature>
<dbReference type="NCBIfam" id="TIGR02778">
    <property type="entry name" value="ligD_pol"/>
    <property type="match status" value="1"/>
</dbReference>
<keyword evidence="3" id="KW-1185">Reference proteome</keyword>